<evidence type="ECO:0000313" key="4">
    <source>
        <dbReference type="Proteomes" id="UP000288794"/>
    </source>
</evidence>
<evidence type="ECO:0000313" key="3">
    <source>
        <dbReference type="EMBL" id="RWR02342.1"/>
    </source>
</evidence>
<proteinExistence type="predicted"/>
<evidence type="ECO:0000259" key="2">
    <source>
        <dbReference type="Pfam" id="PF05229"/>
    </source>
</evidence>
<dbReference type="EMBL" id="JMEE01000023">
    <property type="protein sequence ID" value="RWR02342.1"/>
    <property type="molecule type" value="Genomic_DNA"/>
</dbReference>
<dbReference type="InterPro" id="IPR053167">
    <property type="entry name" value="Spore_coat_component"/>
</dbReference>
<dbReference type="PANTHER" id="PTHR37089:SF4">
    <property type="entry name" value="EXPORTED PROTEIN"/>
    <property type="match status" value="1"/>
</dbReference>
<accession>A0A443IDR1</accession>
<dbReference type="Proteomes" id="UP000288794">
    <property type="component" value="Unassembled WGS sequence"/>
</dbReference>
<dbReference type="Pfam" id="PF05229">
    <property type="entry name" value="SCPU"/>
    <property type="match status" value="1"/>
</dbReference>
<protein>
    <submittedName>
        <fullName evidence="3">Spore coat protein U</fullName>
    </submittedName>
</protein>
<name>A0A443IDR1_9GAMM</name>
<feature type="signal peptide" evidence="1">
    <location>
        <begin position="1"/>
        <end position="24"/>
    </location>
</feature>
<dbReference type="SMART" id="SM00972">
    <property type="entry name" value="SCPU"/>
    <property type="match status" value="1"/>
</dbReference>
<keyword evidence="1" id="KW-0732">Signal</keyword>
<evidence type="ECO:0000256" key="1">
    <source>
        <dbReference type="SAM" id="SignalP"/>
    </source>
</evidence>
<keyword evidence="4" id="KW-1185">Reference proteome</keyword>
<dbReference type="AlphaFoldDB" id="A0A443IDR1"/>
<organism evidence="3 4">
    <name type="scientific">[Pantoea] beijingensis</name>
    <dbReference type="NCBI Taxonomy" id="1324864"/>
    <lineage>
        <taxon>Bacteria</taxon>
        <taxon>Pseudomonadati</taxon>
        <taxon>Pseudomonadota</taxon>
        <taxon>Gammaproteobacteria</taxon>
        <taxon>Enterobacterales</taxon>
        <taxon>Erwiniaceae</taxon>
        <taxon>Erwinia</taxon>
    </lineage>
</organism>
<comment type="caution">
    <text evidence="3">The sequence shown here is derived from an EMBL/GenBank/DDBJ whole genome shotgun (WGS) entry which is preliminary data.</text>
</comment>
<sequence length="178" mass="17982">MDIKSKAIYALTAATFILSTPVFAGTLNGQVAVQLTLSTGCTVSNGSSANGVNHWGTLDFGNYADLSNAIDGSVTGTGGNGVSIICSEGLTPTLALNGGLSANQGVRNMTANGGNIAYRLYSDTARTQAIAINGQIPLAADGTAQNIPIYGRVLPADQTTPAPAAGTYNDTVVATLAW</sequence>
<feature type="chain" id="PRO_5019353635" evidence="1">
    <location>
        <begin position="25"/>
        <end position="178"/>
    </location>
</feature>
<dbReference type="InterPro" id="IPR007893">
    <property type="entry name" value="Spore_coat_U/FanG"/>
</dbReference>
<keyword evidence="3" id="KW-0167">Capsid protein</keyword>
<keyword evidence="3" id="KW-0946">Virion</keyword>
<feature type="domain" description="Spore coat protein U/FanG" evidence="2">
    <location>
        <begin position="29"/>
        <end position="175"/>
    </location>
</feature>
<dbReference type="RefSeq" id="WP_128176900.1">
    <property type="nucleotide sequence ID" value="NZ_CP071409.1"/>
</dbReference>
<gene>
    <name evidence="3" type="ORF">ED28_08150</name>
</gene>
<dbReference type="PANTHER" id="PTHR37089">
    <property type="entry name" value="PROTEIN U-RELATED"/>
    <property type="match status" value="1"/>
</dbReference>
<reference evidence="3 4" key="1">
    <citation type="submission" date="2014-04" db="EMBL/GenBank/DDBJ databases">
        <title>Draft genome sequence of Pantoea beijingensis strain LMG 27579, an emerging pathogen to Pleurotus eryngii with potential industrial application.</title>
        <authorList>
            <person name="Xu F."/>
            <person name="Liu Y."/>
            <person name="Wang S."/>
            <person name="Yin Y."/>
            <person name="Ma Y."/>
            <person name="Zhao S."/>
            <person name="Rong C."/>
        </authorList>
    </citation>
    <scope>NUCLEOTIDE SEQUENCE [LARGE SCALE GENOMIC DNA]</scope>
    <source>
        <strain evidence="3 4">LMG 27579</strain>
    </source>
</reference>